<reference evidence="4" key="1">
    <citation type="journal article" date="2019" name="Int. J. Syst. Evol. Microbiol.">
        <title>The Global Catalogue of Microorganisms (GCM) 10K type strain sequencing project: providing services to taxonomists for standard genome sequencing and annotation.</title>
        <authorList>
            <consortium name="The Broad Institute Genomics Platform"/>
            <consortium name="The Broad Institute Genome Sequencing Center for Infectious Disease"/>
            <person name="Wu L."/>
            <person name="Ma J."/>
        </authorList>
    </citation>
    <scope>NUCLEOTIDE SEQUENCE [LARGE SCALE GENOMIC DNA]</scope>
    <source>
        <strain evidence="4">CGMCC 1.10992</strain>
    </source>
</reference>
<dbReference type="PROSITE" id="PS51257">
    <property type="entry name" value="PROKAR_LIPOPROTEIN"/>
    <property type="match status" value="1"/>
</dbReference>
<feature type="chain" id="PRO_5046951819" evidence="1">
    <location>
        <begin position="28"/>
        <end position="190"/>
    </location>
</feature>
<feature type="domain" description="DUF4136" evidence="2">
    <location>
        <begin position="33"/>
        <end position="189"/>
    </location>
</feature>
<evidence type="ECO:0000313" key="3">
    <source>
        <dbReference type="EMBL" id="MFD2096232.1"/>
    </source>
</evidence>
<sequence length="190" mass="21538">MRGKGDAIRCLRLLAVALMSVSLFACASKPKTDVDYDTSYDFLAIKTYAWLEQPPEAAQTTSLHAVRVKEAVDEELNRRGMQVVDAESADVLVAYHLVVDTKYNVDNYYNQWGYRGYHRSRTTGFGMSTTSRVREYKVGTILVDLIDPKQKQVIWRGSVSSRLKKNVTPEERDVLIRQSVADLMAPYPPL</sequence>
<keyword evidence="4" id="KW-1185">Reference proteome</keyword>
<dbReference type="EMBL" id="JBHUHT010000012">
    <property type="protein sequence ID" value="MFD2096232.1"/>
    <property type="molecule type" value="Genomic_DNA"/>
</dbReference>
<dbReference type="Proteomes" id="UP001597380">
    <property type="component" value="Unassembled WGS sequence"/>
</dbReference>
<comment type="caution">
    <text evidence="3">The sequence shown here is derived from an EMBL/GenBank/DDBJ whole genome shotgun (WGS) entry which is preliminary data.</text>
</comment>
<dbReference type="Pfam" id="PF13590">
    <property type="entry name" value="DUF4136"/>
    <property type="match status" value="1"/>
</dbReference>
<evidence type="ECO:0000259" key="2">
    <source>
        <dbReference type="Pfam" id="PF13590"/>
    </source>
</evidence>
<gene>
    <name evidence="3" type="ORF">ACFSJ3_09570</name>
</gene>
<name>A0ABW4XKZ9_9GAMM</name>
<dbReference type="InterPro" id="IPR025411">
    <property type="entry name" value="DUF4136"/>
</dbReference>
<evidence type="ECO:0000256" key="1">
    <source>
        <dbReference type="SAM" id="SignalP"/>
    </source>
</evidence>
<organism evidence="3 4">
    <name type="scientific">Corallincola platygyrae</name>
    <dbReference type="NCBI Taxonomy" id="1193278"/>
    <lineage>
        <taxon>Bacteria</taxon>
        <taxon>Pseudomonadati</taxon>
        <taxon>Pseudomonadota</taxon>
        <taxon>Gammaproteobacteria</taxon>
        <taxon>Alteromonadales</taxon>
        <taxon>Psychromonadaceae</taxon>
        <taxon>Corallincola</taxon>
    </lineage>
</organism>
<keyword evidence="1" id="KW-0732">Signal</keyword>
<feature type="signal peptide" evidence="1">
    <location>
        <begin position="1"/>
        <end position="27"/>
    </location>
</feature>
<dbReference type="Gene3D" id="3.30.160.670">
    <property type="match status" value="1"/>
</dbReference>
<protein>
    <submittedName>
        <fullName evidence="3">DUF4136 domain-containing protein</fullName>
    </submittedName>
</protein>
<dbReference type="RefSeq" id="WP_345339392.1">
    <property type="nucleotide sequence ID" value="NZ_BAABLI010000008.1"/>
</dbReference>
<evidence type="ECO:0000313" key="4">
    <source>
        <dbReference type="Proteomes" id="UP001597380"/>
    </source>
</evidence>
<proteinExistence type="predicted"/>
<accession>A0ABW4XKZ9</accession>